<dbReference type="AlphaFoldDB" id="A0AAD4MVJ8"/>
<feature type="transmembrane region" description="Helical" evidence="1">
    <location>
        <begin position="20"/>
        <end position="47"/>
    </location>
</feature>
<keyword evidence="1" id="KW-1133">Transmembrane helix</keyword>
<feature type="transmembrane region" description="Helical" evidence="1">
    <location>
        <begin position="222"/>
        <end position="245"/>
    </location>
</feature>
<evidence type="ECO:0000313" key="3">
    <source>
        <dbReference type="Proteomes" id="UP001201812"/>
    </source>
</evidence>
<accession>A0AAD4MVJ8</accession>
<evidence type="ECO:0000313" key="2">
    <source>
        <dbReference type="EMBL" id="KAI1706001.1"/>
    </source>
</evidence>
<protein>
    <submittedName>
        <fullName evidence="2">Serpentine type 7TM GPCR chemoreceptor srh domain-containing protein</fullName>
    </submittedName>
</protein>
<gene>
    <name evidence="2" type="ORF">DdX_13228</name>
</gene>
<dbReference type="Proteomes" id="UP001201812">
    <property type="component" value="Unassembled WGS sequence"/>
</dbReference>
<dbReference type="PANTHER" id="PTHR22943">
    <property type="entry name" value="7-TRANSMEMBRANE DOMAIN RECEPTOR C.ELEGANS"/>
    <property type="match status" value="1"/>
</dbReference>
<name>A0AAD4MVJ8_9BILA</name>
<keyword evidence="1" id="KW-0472">Membrane</keyword>
<feature type="transmembrane region" description="Helical" evidence="1">
    <location>
        <begin position="257"/>
        <end position="290"/>
    </location>
</feature>
<dbReference type="PANTHER" id="PTHR22943:SF248">
    <property type="entry name" value="SEVEN TM RECEPTOR"/>
    <property type="match status" value="1"/>
</dbReference>
<feature type="transmembrane region" description="Helical" evidence="1">
    <location>
        <begin position="296"/>
        <end position="321"/>
    </location>
</feature>
<keyword evidence="3" id="KW-1185">Reference proteome</keyword>
<evidence type="ECO:0000256" key="1">
    <source>
        <dbReference type="SAM" id="Phobius"/>
    </source>
</evidence>
<dbReference type="EMBL" id="JAKKPZ010000051">
    <property type="protein sequence ID" value="KAI1706001.1"/>
    <property type="molecule type" value="Genomic_DNA"/>
</dbReference>
<dbReference type="InterPro" id="IPR019422">
    <property type="entry name" value="7TM_GPCR_serpentine_rcpt_Srh"/>
</dbReference>
<proteinExistence type="predicted"/>
<feature type="transmembrane region" description="Helical" evidence="1">
    <location>
        <begin position="106"/>
        <end position="132"/>
    </location>
</feature>
<organism evidence="2 3">
    <name type="scientific">Ditylenchus destructor</name>
    <dbReference type="NCBI Taxonomy" id="166010"/>
    <lineage>
        <taxon>Eukaryota</taxon>
        <taxon>Metazoa</taxon>
        <taxon>Ecdysozoa</taxon>
        <taxon>Nematoda</taxon>
        <taxon>Chromadorea</taxon>
        <taxon>Rhabditida</taxon>
        <taxon>Tylenchina</taxon>
        <taxon>Tylenchomorpha</taxon>
        <taxon>Sphaerularioidea</taxon>
        <taxon>Anguinidae</taxon>
        <taxon>Anguininae</taxon>
        <taxon>Ditylenchus</taxon>
    </lineage>
</organism>
<sequence>MSSGDLNSTYHQAFLVSDIVSFISALAVYIIFALLLTSYIVVVWVCLKKSPSSMRSYKWLIITNATNALVFEGLIVLFQPEFLLPYPVVLINGIGKFLARNDSIPIITYIFCDLAIITLLGNGVFVVSLFVFRYCQTTNHFLYHRLLTDMRLCIPFLVIGLITVSLQYIVFANNLLVVPKDFLRDLKEVDPEVYSRIKGRHMVVLKEFRTSHFTYLFVETTLLLYIAAFSFVVPTCIFGCYRFLIRHKSILTTKTMSLFLALINSLVLELALQLFLVVIPVSLMVVGVIIDSPYTAIVSAAALPAGSLYPVAANVIVIVFVGPYRRAVLKLGRGVFGKSRHLKTEVFTFRQRTQPPIKCSYGTSVNMKRAVAAWKVY</sequence>
<feature type="transmembrane region" description="Helical" evidence="1">
    <location>
        <begin position="152"/>
        <end position="171"/>
    </location>
</feature>
<dbReference type="Pfam" id="PF10318">
    <property type="entry name" value="7TM_GPCR_Srh"/>
    <property type="match status" value="1"/>
</dbReference>
<keyword evidence="1" id="KW-0812">Transmembrane</keyword>
<comment type="caution">
    <text evidence="2">The sequence shown here is derived from an EMBL/GenBank/DDBJ whole genome shotgun (WGS) entry which is preliminary data.</text>
</comment>
<reference evidence="2" key="1">
    <citation type="submission" date="2022-01" db="EMBL/GenBank/DDBJ databases">
        <title>Genome Sequence Resource for Two Populations of Ditylenchus destructor, the Migratory Endoparasitic Phytonematode.</title>
        <authorList>
            <person name="Zhang H."/>
            <person name="Lin R."/>
            <person name="Xie B."/>
        </authorList>
    </citation>
    <scope>NUCLEOTIDE SEQUENCE</scope>
    <source>
        <strain evidence="2">BazhouSP</strain>
    </source>
</reference>